<evidence type="ECO:0000313" key="1">
    <source>
        <dbReference type="EMBL" id="RNA04076.1"/>
    </source>
</evidence>
<dbReference type="EMBL" id="REGN01008244">
    <property type="protein sequence ID" value="RNA04076.1"/>
    <property type="molecule type" value="Genomic_DNA"/>
</dbReference>
<dbReference type="AlphaFoldDB" id="A0A3M7PY41"/>
<gene>
    <name evidence="1" type="ORF">BpHYR1_054222</name>
</gene>
<dbReference type="Proteomes" id="UP000276133">
    <property type="component" value="Unassembled WGS sequence"/>
</dbReference>
<proteinExistence type="predicted"/>
<sequence>MKFLQNFTYQVRQKIHEATIMAEWNGKTTVLLRYLEFTIFYFFPQKIGLGSFCIVDTRSLTRTFEKKSPDLNFT</sequence>
<reference evidence="1 2" key="1">
    <citation type="journal article" date="2018" name="Sci. Rep.">
        <title>Genomic signatures of local adaptation to the degree of environmental predictability in rotifers.</title>
        <authorList>
            <person name="Franch-Gras L."/>
            <person name="Hahn C."/>
            <person name="Garcia-Roger E.M."/>
            <person name="Carmona M.J."/>
            <person name="Serra M."/>
            <person name="Gomez A."/>
        </authorList>
    </citation>
    <scope>NUCLEOTIDE SEQUENCE [LARGE SCALE GENOMIC DNA]</scope>
    <source>
        <strain evidence="1">HYR1</strain>
    </source>
</reference>
<protein>
    <submittedName>
        <fullName evidence="1">Uncharacterized protein</fullName>
    </submittedName>
</protein>
<keyword evidence="2" id="KW-1185">Reference proteome</keyword>
<comment type="caution">
    <text evidence="1">The sequence shown here is derived from an EMBL/GenBank/DDBJ whole genome shotgun (WGS) entry which is preliminary data.</text>
</comment>
<name>A0A3M7PY41_BRAPC</name>
<evidence type="ECO:0000313" key="2">
    <source>
        <dbReference type="Proteomes" id="UP000276133"/>
    </source>
</evidence>
<accession>A0A3M7PY41</accession>
<organism evidence="1 2">
    <name type="scientific">Brachionus plicatilis</name>
    <name type="common">Marine rotifer</name>
    <name type="synonym">Brachionus muelleri</name>
    <dbReference type="NCBI Taxonomy" id="10195"/>
    <lineage>
        <taxon>Eukaryota</taxon>
        <taxon>Metazoa</taxon>
        <taxon>Spiralia</taxon>
        <taxon>Gnathifera</taxon>
        <taxon>Rotifera</taxon>
        <taxon>Eurotatoria</taxon>
        <taxon>Monogononta</taxon>
        <taxon>Pseudotrocha</taxon>
        <taxon>Ploima</taxon>
        <taxon>Brachionidae</taxon>
        <taxon>Brachionus</taxon>
    </lineage>
</organism>